<comment type="subcellular location">
    <subcellularLocation>
        <location evidence="7">Cytoplasm</location>
    </subcellularLocation>
</comment>
<dbReference type="AlphaFoldDB" id="F4PUN8"/>
<dbReference type="Pfam" id="PF00400">
    <property type="entry name" value="WD40"/>
    <property type="match status" value="1"/>
</dbReference>
<keyword evidence="3 8" id="KW-0853">WD repeat</keyword>
<keyword evidence="10" id="KW-1185">Reference proteome</keyword>
<comment type="similarity">
    <text evidence="7">Belongs to the eIF-3 subunit I family.</text>
</comment>
<dbReference type="PROSITE" id="PS50082">
    <property type="entry name" value="WD_REPEATS_2"/>
    <property type="match status" value="4"/>
</dbReference>
<dbReference type="InterPro" id="IPR027525">
    <property type="entry name" value="eIF3i"/>
</dbReference>
<accession>F4PUN8</accession>
<dbReference type="OrthoDB" id="24966at2759"/>
<evidence type="ECO:0000256" key="7">
    <source>
        <dbReference type="HAMAP-Rule" id="MF_03008"/>
    </source>
</evidence>
<dbReference type="GeneID" id="14872932"/>
<evidence type="ECO:0000256" key="6">
    <source>
        <dbReference type="ARBA" id="ARBA00038394"/>
    </source>
</evidence>
<dbReference type="Pfam" id="PF24805">
    <property type="entry name" value="EIF3I"/>
    <property type="match status" value="1"/>
</dbReference>
<dbReference type="GO" id="GO:0001732">
    <property type="term" value="P:formation of cytoplasmic translation initiation complex"/>
    <property type="evidence" value="ECO:0007669"/>
    <property type="project" value="UniProtKB-UniRule"/>
</dbReference>
<dbReference type="EMBL" id="GL883010">
    <property type="protein sequence ID" value="EGG21057.1"/>
    <property type="molecule type" value="Genomic_DNA"/>
</dbReference>
<evidence type="ECO:0000256" key="8">
    <source>
        <dbReference type="PROSITE-ProRule" id="PRU00221"/>
    </source>
</evidence>
<dbReference type="GO" id="GO:0033290">
    <property type="term" value="C:eukaryotic 48S preinitiation complex"/>
    <property type="evidence" value="ECO:0007669"/>
    <property type="project" value="UniProtKB-UniRule"/>
</dbReference>
<keyword evidence="5 7" id="KW-0648">Protein biosynthesis</keyword>
<evidence type="ECO:0000256" key="1">
    <source>
        <dbReference type="ARBA" id="ARBA00022490"/>
    </source>
</evidence>
<keyword evidence="1 7" id="KW-0963">Cytoplasm</keyword>
<organism evidence="9 10">
    <name type="scientific">Cavenderia fasciculata</name>
    <name type="common">Slime mold</name>
    <name type="synonym">Dictyostelium fasciculatum</name>
    <dbReference type="NCBI Taxonomy" id="261658"/>
    <lineage>
        <taxon>Eukaryota</taxon>
        <taxon>Amoebozoa</taxon>
        <taxon>Evosea</taxon>
        <taxon>Eumycetozoa</taxon>
        <taxon>Dictyostelia</taxon>
        <taxon>Acytosteliales</taxon>
        <taxon>Cavenderiaceae</taxon>
        <taxon>Cavenderia</taxon>
    </lineage>
</organism>
<keyword evidence="4" id="KW-0677">Repeat</keyword>
<sequence>MRPLHLRLHERPITHVQFNREGDLLFVAGKDKLVSLWYTSTGERVGTYPHGAVVYSLDVCRKIDIDRDTDTVIDSTETDRQQERTKNTKYLITASADSKVKVWEVKSGREMETLSFEVPARWIEFAQGGRQILVVTDQIMGAQAAIHVYNFDPESVKKLSYAYTLPSPNCKITQASWGPLNKQIFAACEDGVVRIYDIEKETVKNITDNTKMVTKIAWMKHRLMFLTCSKDGTARLYDTKTLQPLKTFDTGRPVNAGAISPLKPHVVLGGGQSADSVTTTLVDSTQFKVKFFHIAFGDEMGGLLGHIGPVHSIAFTPDGKTFATGGEEGLVILNHFDPSYFEFDQDLVYDQPEEEEASTTTSA</sequence>
<name>F4PUN8_CACFS</name>
<proteinExistence type="inferred from homology"/>
<dbReference type="PANTHER" id="PTHR19877">
    <property type="entry name" value="EUKARYOTIC TRANSLATION INITIATION FACTOR 3 SUBUNIT I"/>
    <property type="match status" value="1"/>
</dbReference>
<reference evidence="10" key="1">
    <citation type="journal article" date="2011" name="Genome Res.">
        <title>Phylogeny-wide analysis of social amoeba genomes highlights ancient origins for complex intercellular communication.</title>
        <authorList>
            <person name="Heidel A.J."/>
            <person name="Lawal H.M."/>
            <person name="Felder M."/>
            <person name="Schilde C."/>
            <person name="Helps N.R."/>
            <person name="Tunggal B."/>
            <person name="Rivero F."/>
            <person name="John U."/>
            <person name="Schleicher M."/>
            <person name="Eichinger L."/>
            <person name="Platzer M."/>
            <person name="Noegel A.A."/>
            <person name="Schaap P."/>
            <person name="Gloeckner G."/>
        </authorList>
    </citation>
    <scope>NUCLEOTIDE SEQUENCE [LARGE SCALE GENOMIC DNA]</scope>
    <source>
        <strain evidence="10">SH3</strain>
    </source>
</reference>
<dbReference type="SMART" id="SM00320">
    <property type="entry name" value="WD40"/>
    <property type="match status" value="5"/>
</dbReference>
<dbReference type="GO" id="GO:0016282">
    <property type="term" value="C:eukaryotic 43S preinitiation complex"/>
    <property type="evidence" value="ECO:0007669"/>
    <property type="project" value="UniProtKB-UniRule"/>
</dbReference>
<evidence type="ECO:0000256" key="2">
    <source>
        <dbReference type="ARBA" id="ARBA00022540"/>
    </source>
</evidence>
<feature type="repeat" description="WD" evidence="8">
    <location>
        <begin position="303"/>
        <end position="333"/>
    </location>
</feature>
<dbReference type="HAMAP" id="MF_03008">
    <property type="entry name" value="eIF3i"/>
    <property type="match status" value="1"/>
</dbReference>
<comment type="subunit">
    <text evidence="7">Component of the eukaryotic translation initiation factor 3 (eIF-3) complex.</text>
</comment>
<dbReference type="PANTHER" id="PTHR19877:SF1">
    <property type="entry name" value="EUKARYOTIC TRANSLATION INITIATION FACTOR 3 SUBUNIT I"/>
    <property type="match status" value="1"/>
</dbReference>
<dbReference type="GO" id="GO:0003723">
    <property type="term" value="F:RNA binding"/>
    <property type="evidence" value="ECO:0007669"/>
    <property type="project" value="TreeGrafter"/>
</dbReference>
<dbReference type="KEGG" id="dfa:DFA_00930"/>
<dbReference type="PROSITE" id="PS50294">
    <property type="entry name" value="WD_REPEATS_REGION"/>
    <property type="match status" value="1"/>
</dbReference>
<evidence type="ECO:0000256" key="4">
    <source>
        <dbReference type="ARBA" id="ARBA00022737"/>
    </source>
</evidence>
<keyword evidence="2 7" id="KW-0396">Initiation factor</keyword>
<dbReference type="RefSeq" id="XP_004358907.1">
    <property type="nucleotide sequence ID" value="XM_004358850.1"/>
</dbReference>
<dbReference type="SUPFAM" id="SSF50978">
    <property type="entry name" value="WD40 repeat-like"/>
    <property type="match status" value="1"/>
</dbReference>
<protein>
    <recommendedName>
        <fullName evidence="7">Eukaryotic translation initiation factor 3 subunit I</fullName>
        <shortName evidence="7">eIF3i</shortName>
    </recommendedName>
</protein>
<dbReference type="STRING" id="1054147.F4PUN8"/>
<comment type="similarity">
    <text evidence="6">Belongs to the WD repeat STRAP family.</text>
</comment>
<dbReference type="Proteomes" id="UP000007797">
    <property type="component" value="Unassembled WGS sequence"/>
</dbReference>
<dbReference type="InterPro" id="IPR001680">
    <property type="entry name" value="WD40_rpt"/>
</dbReference>
<evidence type="ECO:0000313" key="9">
    <source>
        <dbReference type="EMBL" id="EGG21057.1"/>
    </source>
</evidence>
<comment type="function">
    <text evidence="7">Component of the eukaryotic translation initiation factor 3 (eIF-3) complex, which is involved in protein synthesis of a specialized repertoire of mRNAs and, together with other initiation factors, stimulates binding of mRNA and methionyl-tRNAi to the 40S ribosome. The eIF-3 complex specifically targets and initiates translation of a subset of mRNAs involved in cell proliferation.</text>
</comment>
<feature type="repeat" description="WD" evidence="8">
    <location>
        <begin position="206"/>
        <end position="247"/>
    </location>
</feature>
<evidence type="ECO:0000256" key="5">
    <source>
        <dbReference type="ARBA" id="ARBA00022917"/>
    </source>
</evidence>
<feature type="repeat" description="WD" evidence="8">
    <location>
        <begin position="6"/>
        <end position="47"/>
    </location>
</feature>
<dbReference type="Gene3D" id="2.130.10.10">
    <property type="entry name" value="YVTN repeat-like/Quinoprotein amine dehydrogenase"/>
    <property type="match status" value="1"/>
</dbReference>
<feature type="repeat" description="WD" evidence="8">
    <location>
        <begin position="87"/>
        <end position="113"/>
    </location>
</feature>
<dbReference type="InterPro" id="IPR015943">
    <property type="entry name" value="WD40/YVTN_repeat-like_dom_sf"/>
</dbReference>
<dbReference type="InterPro" id="IPR036322">
    <property type="entry name" value="WD40_repeat_dom_sf"/>
</dbReference>
<evidence type="ECO:0000313" key="10">
    <source>
        <dbReference type="Proteomes" id="UP000007797"/>
    </source>
</evidence>
<gene>
    <name evidence="9" type="primary">eIF3s2</name>
    <name evidence="9" type="ORF">DFA_00930</name>
</gene>
<evidence type="ECO:0000256" key="3">
    <source>
        <dbReference type="ARBA" id="ARBA00022574"/>
    </source>
</evidence>
<dbReference type="GO" id="GO:0071541">
    <property type="term" value="C:eukaryotic translation initiation factor 3 complex, eIF3m"/>
    <property type="evidence" value="ECO:0007669"/>
    <property type="project" value="TreeGrafter"/>
</dbReference>
<dbReference type="GO" id="GO:0003743">
    <property type="term" value="F:translation initiation factor activity"/>
    <property type="evidence" value="ECO:0007669"/>
    <property type="project" value="UniProtKB-UniRule"/>
</dbReference>
<dbReference type="OMA" id="VWFSHNG"/>